<name>A0A498SKE5_ACAVI</name>
<feature type="chain" id="PRO_5019807301" description="DM13 domain-containing protein" evidence="1">
    <location>
        <begin position="23"/>
        <end position="97"/>
    </location>
</feature>
<evidence type="ECO:0000313" key="2">
    <source>
        <dbReference type="EMBL" id="VBB32251.1"/>
    </source>
</evidence>
<reference evidence="2 3" key="1">
    <citation type="submission" date="2018-08" db="EMBL/GenBank/DDBJ databases">
        <authorList>
            <person name="Laetsch R D."/>
            <person name="Stevens L."/>
            <person name="Kumar S."/>
            <person name="Blaxter L. M."/>
        </authorList>
    </citation>
    <scope>NUCLEOTIDE SEQUENCE [LARGE SCALE GENOMIC DNA]</scope>
</reference>
<accession>A0A498SKE5</accession>
<evidence type="ECO:0000313" key="3">
    <source>
        <dbReference type="Proteomes" id="UP000276991"/>
    </source>
</evidence>
<dbReference type="OrthoDB" id="2448405at2759"/>
<evidence type="ECO:0000256" key="1">
    <source>
        <dbReference type="SAM" id="SignalP"/>
    </source>
</evidence>
<feature type="signal peptide" evidence="1">
    <location>
        <begin position="1"/>
        <end position="22"/>
    </location>
</feature>
<protein>
    <recommendedName>
        <fullName evidence="4">DM13 domain-containing protein</fullName>
    </recommendedName>
</protein>
<keyword evidence="1" id="KW-0732">Signal</keyword>
<gene>
    <name evidence="2" type="ORF">NAV_LOCUS7042</name>
</gene>
<keyword evidence="3" id="KW-1185">Reference proteome</keyword>
<dbReference type="AlphaFoldDB" id="A0A498SKE5"/>
<dbReference type="EMBL" id="UPTC01001615">
    <property type="protein sequence ID" value="VBB32251.1"/>
    <property type="molecule type" value="Genomic_DNA"/>
</dbReference>
<sequence>MVPNFRSYLFAWFLTILSGARADSNLTINSYDPEYGVYIGELPDPSDANIKGRVYIVNETTLQVINFTYNGKAPGELNFSACLKITIILELNLFPFL</sequence>
<proteinExistence type="predicted"/>
<organism evidence="2 3">
    <name type="scientific">Acanthocheilonema viteae</name>
    <name type="common">Filarial nematode worm</name>
    <name type="synonym">Dipetalonema viteae</name>
    <dbReference type="NCBI Taxonomy" id="6277"/>
    <lineage>
        <taxon>Eukaryota</taxon>
        <taxon>Metazoa</taxon>
        <taxon>Ecdysozoa</taxon>
        <taxon>Nematoda</taxon>
        <taxon>Chromadorea</taxon>
        <taxon>Rhabditida</taxon>
        <taxon>Spirurina</taxon>
        <taxon>Spiruromorpha</taxon>
        <taxon>Filarioidea</taxon>
        <taxon>Onchocercidae</taxon>
        <taxon>Acanthocheilonema</taxon>
    </lineage>
</organism>
<dbReference type="Proteomes" id="UP000276991">
    <property type="component" value="Unassembled WGS sequence"/>
</dbReference>
<evidence type="ECO:0008006" key="4">
    <source>
        <dbReference type="Google" id="ProtNLM"/>
    </source>
</evidence>